<dbReference type="InterPro" id="IPR007577">
    <property type="entry name" value="GlycoTrfase_DXD_sugar-bd_CS"/>
</dbReference>
<keyword evidence="3" id="KW-0472">Membrane</keyword>
<dbReference type="Gene3D" id="3.90.550.20">
    <property type="match status" value="1"/>
</dbReference>
<sequence length="255" mass="29249">METIPDKWVESQRSCKEVYAEWEYKLGTDESARAFLSAEYSWFLDIWDNYAFPIQRADSIRYFVLYHYGGIYLDMDTWCNQTLPMHQLESDMGMHHSLFQSTQPTGVTNDFLITSDKHPAYEAAIAKLPMFNAITHFWAEWQPYCAIMISAGPIFLTMVLKEYLLEQPSLPSSTVNVVNATVLAPYIMDLESSTWHRADAKVLMWIGHRPWIWFSMGAAGLIAGIYVLNYVLVISCTILRKALVGMCKKIDSNIA</sequence>
<dbReference type="Pfam" id="PF04488">
    <property type="entry name" value="Gly_transf_sug"/>
    <property type="match status" value="1"/>
</dbReference>
<dbReference type="GO" id="GO:0016020">
    <property type="term" value="C:membrane"/>
    <property type="evidence" value="ECO:0007669"/>
    <property type="project" value="GOC"/>
</dbReference>
<dbReference type="RefSeq" id="XP_056549942.1">
    <property type="nucleotide sequence ID" value="XM_056703982.1"/>
</dbReference>
<comment type="similarity">
    <text evidence="1">Belongs to the glycosyltransferase 32 family.</text>
</comment>
<reference evidence="4" key="1">
    <citation type="submission" date="2022-11" db="EMBL/GenBank/DDBJ databases">
        <authorList>
            <person name="Petersen C."/>
        </authorList>
    </citation>
    <scope>NUCLEOTIDE SEQUENCE</scope>
    <source>
        <strain evidence="4">IBT 29864</strain>
    </source>
</reference>
<protein>
    <recommendedName>
        <fullName evidence="6">Mannosyl phosphorylinositol ceramide synthase SUR1</fullName>
    </recommendedName>
</protein>
<dbReference type="PANTHER" id="PTHR32385">
    <property type="entry name" value="MANNOSYL PHOSPHORYLINOSITOL CERAMIDE SYNTHASE"/>
    <property type="match status" value="1"/>
</dbReference>
<name>A0A9W9REJ9_9EURO</name>
<evidence type="ECO:0000313" key="5">
    <source>
        <dbReference type="Proteomes" id="UP001147782"/>
    </source>
</evidence>
<dbReference type="SUPFAM" id="SSF53448">
    <property type="entry name" value="Nucleotide-diphospho-sugar transferases"/>
    <property type="match status" value="1"/>
</dbReference>
<gene>
    <name evidence="4" type="ORF">N7496_011069</name>
</gene>
<keyword evidence="3" id="KW-0812">Transmembrane</keyword>
<dbReference type="PANTHER" id="PTHR32385:SF15">
    <property type="entry name" value="INOSITOL PHOSPHOCERAMIDE MANNOSYLTRANSFERASE 1"/>
    <property type="match status" value="1"/>
</dbReference>
<feature type="transmembrane region" description="Helical" evidence="3">
    <location>
        <begin position="211"/>
        <end position="239"/>
    </location>
</feature>
<evidence type="ECO:0000256" key="2">
    <source>
        <dbReference type="ARBA" id="ARBA00022679"/>
    </source>
</evidence>
<comment type="caution">
    <text evidence="4">The sequence shown here is derived from an EMBL/GenBank/DDBJ whole genome shotgun (WGS) entry which is preliminary data.</text>
</comment>
<evidence type="ECO:0000313" key="4">
    <source>
        <dbReference type="EMBL" id="KAJ5358656.1"/>
    </source>
</evidence>
<dbReference type="GO" id="GO:0000030">
    <property type="term" value="F:mannosyltransferase activity"/>
    <property type="evidence" value="ECO:0007669"/>
    <property type="project" value="TreeGrafter"/>
</dbReference>
<accession>A0A9W9REJ9</accession>
<keyword evidence="5" id="KW-1185">Reference proteome</keyword>
<keyword evidence="3" id="KW-1133">Transmembrane helix</keyword>
<dbReference type="GO" id="GO:0051999">
    <property type="term" value="P:mannosyl-inositol phosphorylceramide biosynthetic process"/>
    <property type="evidence" value="ECO:0007669"/>
    <property type="project" value="TreeGrafter"/>
</dbReference>
<evidence type="ECO:0008006" key="6">
    <source>
        <dbReference type="Google" id="ProtNLM"/>
    </source>
</evidence>
<evidence type="ECO:0000256" key="1">
    <source>
        <dbReference type="ARBA" id="ARBA00009003"/>
    </source>
</evidence>
<dbReference type="EMBL" id="JAPZBS010000009">
    <property type="protein sequence ID" value="KAJ5358656.1"/>
    <property type="molecule type" value="Genomic_DNA"/>
</dbReference>
<dbReference type="InterPro" id="IPR051706">
    <property type="entry name" value="Glycosyltransferase_domain"/>
</dbReference>
<evidence type="ECO:0000256" key="3">
    <source>
        <dbReference type="SAM" id="Phobius"/>
    </source>
</evidence>
<dbReference type="Proteomes" id="UP001147782">
    <property type="component" value="Unassembled WGS sequence"/>
</dbReference>
<dbReference type="OrthoDB" id="3647at2759"/>
<reference evidence="4" key="2">
    <citation type="journal article" date="2023" name="IMA Fungus">
        <title>Comparative genomic study of the Penicillium genus elucidates a diverse pangenome and 15 lateral gene transfer events.</title>
        <authorList>
            <person name="Petersen C."/>
            <person name="Sorensen T."/>
            <person name="Nielsen M.R."/>
            <person name="Sondergaard T.E."/>
            <person name="Sorensen J.L."/>
            <person name="Fitzpatrick D.A."/>
            <person name="Frisvad J.C."/>
            <person name="Nielsen K.L."/>
        </authorList>
    </citation>
    <scope>NUCLEOTIDE SEQUENCE</scope>
    <source>
        <strain evidence="4">IBT 29864</strain>
    </source>
</reference>
<proteinExistence type="inferred from homology"/>
<organism evidence="4 5">
    <name type="scientific">Penicillium cataractarum</name>
    <dbReference type="NCBI Taxonomy" id="2100454"/>
    <lineage>
        <taxon>Eukaryota</taxon>
        <taxon>Fungi</taxon>
        <taxon>Dikarya</taxon>
        <taxon>Ascomycota</taxon>
        <taxon>Pezizomycotina</taxon>
        <taxon>Eurotiomycetes</taxon>
        <taxon>Eurotiomycetidae</taxon>
        <taxon>Eurotiales</taxon>
        <taxon>Aspergillaceae</taxon>
        <taxon>Penicillium</taxon>
    </lineage>
</organism>
<dbReference type="GeneID" id="81443161"/>
<dbReference type="InterPro" id="IPR029044">
    <property type="entry name" value="Nucleotide-diphossugar_trans"/>
</dbReference>
<keyword evidence="2" id="KW-0808">Transferase</keyword>
<dbReference type="AlphaFoldDB" id="A0A9W9REJ9"/>